<evidence type="ECO:0000256" key="11">
    <source>
        <dbReference type="ARBA" id="ARBA00023180"/>
    </source>
</evidence>
<dbReference type="EMBL" id="BPVZ01000288">
    <property type="protein sequence ID" value="GKV49173.1"/>
    <property type="molecule type" value="Genomic_DNA"/>
</dbReference>
<sequence>MSFGFDRWKSLTYLNLSCSDSGRRDGSLLFDEIFLPPKLVSLDLSSNYNHDLLLDNIKFQMLVHNLTELRFLILNSVNMSLVVPSSSLNLASSLEHLSLRSCNLQENFLSQVFQLKKLVSLDLCYNYDLSLDNIKFQMLVHNLTELRFLILDYVNMSLVVPSSSLNLTSSLERLSLRSCNLQGNFLSQVFQLKKLVSLDLSDNYDLFLDNIKFQMLVHSLTELRFLILDSVNMSLVVPSSLLNLTSSLEHLSLCSCNLQGNFPSQVFQLKKLVSLDLSDNDDLFLDNIKFQMLLHSLTELRFLILDFVDMSLVVPSSLLNLTSSLEHLSLHSCNLQGNFFTSIFNLTNLTYLRLSSNKLRGPLPRNISGLSFLQEFQMDNNFITGHVPSWLFSLPSLSLLNLQNNRLTGPIDHIEMPNLILQEVYLSDNGISGSFPSFFFRLVNLTRVDLSSNNLSGTITANMLSKLVNLWDLDLSNNSLLSLSNNNTGVNYSFPNLLSLKFSSCNIHKFPSFLKKAERLEVLDISKNKISGQIHKWEIEGMSLVSLNLSYNFLTGIDLFAFENLTQVDLSSNLLQGSLPILSTTSDFVNLIISGNNLIGEIPYSYCNLTSLNVLILANNSLGGKIPECLGNLSDLSILDLRMNKFHGMIPNSFVNESQLMTLNLYGNQLEGILPRTLGYCRLLQVLDVGNNYLNDTFPHWLGVLSELKVLILQSNRFHGAIYNSTPAFYFPELRIIDVSHNDFTGLLPSSCLKNLTVMRYVHEEKEEGEFFYMGVPFDTILSNTVPFSYYDDSVMVILKGSYVELTRIPMAFSTIDFSSNRFHGPIPEELGELKSLHLLNLSHNSLTGHIPSSLGKMTELESLDLSSNKLDGRIPEELTSLTFLSVLNLSHNKLEGDIPQGKQFNTFSNDSYIGNSRLCGFPLTKKCHNEEEPRAPPSKFDEDDDCAALFNWKFAVAGYGCGLVLGLSLGYIVFVTGKPWWVVKKVEKYQQKFVIRCTHRHKKRKTQKPNQRS</sequence>
<evidence type="ECO:0000256" key="10">
    <source>
        <dbReference type="ARBA" id="ARBA00023170"/>
    </source>
</evidence>
<comment type="similarity">
    <text evidence="2">Belongs to the RLP family.</text>
</comment>
<dbReference type="FunFam" id="3.80.10.10:FF:000095">
    <property type="entry name" value="LRR receptor-like serine/threonine-protein kinase GSO1"/>
    <property type="match status" value="3"/>
</dbReference>
<feature type="transmembrane region" description="Helical" evidence="12">
    <location>
        <begin position="955"/>
        <end position="976"/>
    </location>
</feature>
<dbReference type="InterPro" id="IPR003591">
    <property type="entry name" value="Leu-rich_rpt_typical-subtyp"/>
</dbReference>
<gene>
    <name evidence="13" type="ORF">SLEP1_g55935</name>
</gene>
<evidence type="ECO:0000313" key="14">
    <source>
        <dbReference type="Proteomes" id="UP001054252"/>
    </source>
</evidence>
<dbReference type="Gene3D" id="3.80.10.10">
    <property type="entry name" value="Ribonuclease Inhibitor"/>
    <property type="match status" value="4"/>
</dbReference>
<comment type="caution">
    <text evidence="13">The sequence shown here is derived from an EMBL/GenBank/DDBJ whole genome shotgun (WGS) entry which is preliminary data.</text>
</comment>
<dbReference type="SMART" id="SM00369">
    <property type="entry name" value="LRR_TYP"/>
    <property type="match status" value="10"/>
</dbReference>
<dbReference type="Pfam" id="PF13855">
    <property type="entry name" value="LRR_8"/>
    <property type="match status" value="3"/>
</dbReference>
<keyword evidence="8 12" id="KW-1133">Transmembrane helix</keyword>
<reference evidence="13 14" key="1">
    <citation type="journal article" date="2021" name="Commun. Biol.">
        <title>The genome of Shorea leprosula (Dipterocarpaceae) highlights the ecological relevance of drought in aseasonal tropical rainforests.</title>
        <authorList>
            <person name="Ng K.K.S."/>
            <person name="Kobayashi M.J."/>
            <person name="Fawcett J.A."/>
            <person name="Hatakeyama M."/>
            <person name="Paape T."/>
            <person name="Ng C.H."/>
            <person name="Ang C.C."/>
            <person name="Tnah L.H."/>
            <person name="Lee C.T."/>
            <person name="Nishiyama T."/>
            <person name="Sese J."/>
            <person name="O'Brien M.J."/>
            <person name="Copetti D."/>
            <person name="Mohd Noor M.I."/>
            <person name="Ong R.C."/>
            <person name="Putra M."/>
            <person name="Sireger I.Z."/>
            <person name="Indrioko S."/>
            <person name="Kosugi Y."/>
            <person name="Izuno A."/>
            <person name="Isagi Y."/>
            <person name="Lee S.L."/>
            <person name="Shimizu K.K."/>
        </authorList>
    </citation>
    <scope>NUCLEOTIDE SEQUENCE [LARGE SCALE GENOMIC DNA]</scope>
    <source>
        <strain evidence="13">214</strain>
    </source>
</reference>
<protein>
    <recommendedName>
        <fullName evidence="15">Receptor-like protein 12</fullName>
    </recommendedName>
</protein>
<dbReference type="Pfam" id="PF00560">
    <property type="entry name" value="LRR_1"/>
    <property type="match status" value="4"/>
</dbReference>
<keyword evidence="9 12" id="KW-0472">Membrane</keyword>
<keyword evidence="14" id="KW-1185">Reference proteome</keyword>
<proteinExistence type="inferred from homology"/>
<dbReference type="InterPro" id="IPR001611">
    <property type="entry name" value="Leu-rich_rpt"/>
</dbReference>
<keyword evidence="4" id="KW-0433">Leucine-rich repeat</keyword>
<dbReference type="InterPro" id="IPR032675">
    <property type="entry name" value="LRR_dom_sf"/>
</dbReference>
<dbReference type="AlphaFoldDB" id="A0AAV5MK21"/>
<name>A0AAV5MK21_9ROSI</name>
<keyword evidence="7" id="KW-0677">Repeat</keyword>
<dbReference type="Proteomes" id="UP001054252">
    <property type="component" value="Unassembled WGS sequence"/>
</dbReference>
<evidence type="ECO:0000256" key="12">
    <source>
        <dbReference type="SAM" id="Phobius"/>
    </source>
</evidence>
<keyword evidence="10" id="KW-0675">Receptor</keyword>
<dbReference type="InterPro" id="IPR046956">
    <property type="entry name" value="RLP23-like"/>
</dbReference>
<evidence type="ECO:0000256" key="7">
    <source>
        <dbReference type="ARBA" id="ARBA00022737"/>
    </source>
</evidence>
<evidence type="ECO:0000256" key="8">
    <source>
        <dbReference type="ARBA" id="ARBA00022989"/>
    </source>
</evidence>
<organism evidence="13 14">
    <name type="scientific">Rubroshorea leprosula</name>
    <dbReference type="NCBI Taxonomy" id="152421"/>
    <lineage>
        <taxon>Eukaryota</taxon>
        <taxon>Viridiplantae</taxon>
        <taxon>Streptophyta</taxon>
        <taxon>Embryophyta</taxon>
        <taxon>Tracheophyta</taxon>
        <taxon>Spermatophyta</taxon>
        <taxon>Magnoliopsida</taxon>
        <taxon>eudicotyledons</taxon>
        <taxon>Gunneridae</taxon>
        <taxon>Pentapetalae</taxon>
        <taxon>rosids</taxon>
        <taxon>malvids</taxon>
        <taxon>Malvales</taxon>
        <taxon>Dipterocarpaceae</taxon>
        <taxon>Rubroshorea</taxon>
    </lineage>
</organism>
<accession>A0AAV5MK21</accession>
<evidence type="ECO:0000256" key="1">
    <source>
        <dbReference type="ARBA" id="ARBA00004251"/>
    </source>
</evidence>
<evidence type="ECO:0000256" key="2">
    <source>
        <dbReference type="ARBA" id="ARBA00009592"/>
    </source>
</evidence>
<dbReference type="SMART" id="SM00365">
    <property type="entry name" value="LRR_SD22"/>
    <property type="match status" value="4"/>
</dbReference>
<keyword evidence="6" id="KW-0732">Signal</keyword>
<evidence type="ECO:0000256" key="3">
    <source>
        <dbReference type="ARBA" id="ARBA00022475"/>
    </source>
</evidence>
<dbReference type="GO" id="GO:0005886">
    <property type="term" value="C:plasma membrane"/>
    <property type="evidence" value="ECO:0007669"/>
    <property type="project" value="UniProtKB-SubCell"/>
</dbReference>
<keyword evidence="11" id="KW-0325">Glycoprotein</keyword>
<evidence type="ECO:0000313" key="13">
    <source>
        <dbReference type="EMBL" id="GKV49173.1"/>
    </source>
</evidence>
<dbReference type="SUPFAM" id="SSF52058">
    <property type="entry name" value="L domain-like"/>
    <property type="match status" value="2"/>
</dbReference>
<evidence type="ECO:0008006" key="15">
    <source>
        <dbReference type="Google" id="ProtNLM"/>
    </source>
</evidence>
<dbReference type="SUPFAM" id="SSF52047">
    <property type="entry name" value="RNI-like"/>
    <property type="match status" value="1"/>
</dbReference>
<keyword evidence="5 12" id="KW-0812">Transmembrane</keyword>
<keyword evidence="3" id="KW-1003">Cell membrane</keyword>
<dbReference type="PANTHER" id="PTHR48061:SF46">
    <property type="entry name" value="LEUCINE-RICH REPEAT-CONTAINING N-TERMINAL PLANT-TYPE DOMAIN-CONTAINING PROTEIN"/>
    <property type="match status" value="1"/>
</dbReference>
<dbReference type="PANTHER" id="PTHR48061">
    <property type="entry name" value="LEUCINE-RICH REPEAT RECEPTOR PROTEIN KINASE EMS1-LIKE-RELATED"/>
    <property type="match status" value="1"/>
</dbReference>
<evidence type="ECO:0000256" key="9">
    <source>
        <dbReference type="ARBA" id="ARBA00023136"/>
    </source>
</evidence>
<evidence type="ECO:0000256" key="4">
    <source>
        <dbReference type="ARBA" id="ARBA00022614"/>
    </source>
</evidence>
<comment type="subcellular location">
    <subcellularLocation>
        <location evidence="1">Cell membrane</location>
        <topology evidence="1">Single-pass type I membrane protein</topology>
    </subcellularLocation>
</comment>
<evidence type="ECO:0000256" key="5">
    <source>
        <dbReference type="ARBA" id="ARBA00022692"/>
    </source>
</evidence>
<dbReference type="PRINTS" id="PR00019">
    <property type="entry name" value="LEURICHRPT"/>
</dbReference>
<evidence type="ECO:0000256" key="6">
    <source>
        <dbReference type="ARBA" id="ARBA00022729"/>
    </source>
</evidence>